<dbReference type="Proteomes" id="UP000598971">
    <property type="component" value="Unassembled WGS sequence"/>
</dbReference>
<organism evidence="1 2">
    <name type="scientific">Limnovirga soli</name>
    <dbReference type="NCBI Taxonomy" id="2656915"/>
    <lineage>
        <taxon>Bacteria</taxon>
        <taxon>Pseudomonadati</taxon>
        <taxon>Bacteroidota</taxon>
        <taxon>Chitinophagia</taxon>
        <taxon>Chitinophagales</taxon>
        <taxon>Chitinophagaceae</taxon>
        <taxon>Limnovirga</taxon>
    </lineage>
</organism>
<accession>A0A8J8FDX8</accession>
<evidence type="ECO:0000313" key="2">
    <source>
        <dbReference type="Proteomes" id="UP000598971"/>
    </source>
</evidence>
<keyword evidence="2" id="KW-1185">Reference proteome</keyword>
<proteinExistence type="predicted"/>
<dbReference type="AlphaFoldDB" id="A0A8J8FDX8"/>
<dbReference type="EMBL" id="WHPF01000001">
    <property type="protein sequence ID" value="NNV54166.1"/>
    <property type="molecule type" value="Genomic_DNA"/>
</dbReference>
<reference evidence="1" key="1">
    <citation type="submission" date="2019-10" db="EMBL/GenBank/DDBJ databases">
        <title>Draft genome sequence of Panacibacter sp. KCS-6.</title>
        <authorList>
            <person name="Yim K.J."/>
        </authorList>
    </citation>
    <scope>NUCLEOTIDE SEQUENCE</scope>
    <source>
        <strain evidence="1">KCS-6</strain>
    </source>
</reference>
<protein>
    <submittedName>
        <fullName evidence="1">Uncharacterized protein</fullName>
    </submittedName>
</protein>
<comment type="caution">
    <text evidence="1">The sequence shown here is derived from an EMBL/GenBank/DDBJ whole genome shotgun (WGS) entry which is preliminary data.</text>
</comment>
<evidence type="ECO:0000313" key="1">
    <source>
        <dbReference type="EMBL" id="NNV54166.1"/>
    </source>
</evidence>
<name>A0A8J8FDX8_9BACT</name>
<dbReference type="RefSeq" id="WP_171605737.1">
    <property type="nucleotide sequence ID" value="NZ_WHPF01000001.1"/>
</dbReference>
<gene>
    <name evidence="1" type="ORF">GD597_01755</name>
</gene>
<sequence length="122" mass="13732">MKQICVTILLFCTLLASFSKGLLVLCFDINEQYIAQELCVNKAKPDLHCNGHCYLSKQLDKEEKPGSPLSNSSKEKFEIQLFVVSVAQIHFAKAINKTSFSTGISHFHTQEVLLNCFRPPQV</sequence>